<organism evidence="1 2">
    <name type="scientific">Sphingomonas aerophila</name>
    <dbReference type="NCBI Taxonomy" id="1344948"/>
    <lineage>
        <taxon>Bacteria</taxon>
        <taxon>Pseudomonadati</taxon>
        <taxon>Pseudomonadota</taxon>
        <taxon>Alphaproteobacteria</taxon>
        <taxon>Sphingomonadales</taxon>
        <taxon>Sphingomonadaceae</taxon>
        <taxon>Sphingomonas</taxon>
    </lineage>
</organism>
<dbReference type="EMBL" id="JACIJK010000001">
    <property type="protein sequence ID" value="MBB5713564.1"/>
    <property type="molecule type" value="Genomic_DNA"/>
</dbReference>
<proteinExistence type="predicted"/>
<reference evidence="1 2" key="1">
    <citation type="submission" date="2020-08" db="EMBL/GenBank/DDBJ databases">
        <title>Genomic Encyclopedia of Type Strains, Phase IV (KMG-IV): sequencing the most valuable type-strain genomes for metagenomic binning, comparative biology and taxonomic classification.</title>
        <authorList>
            <person name="Goeker M."/>
        </authorList>
    </citation>
    <scope>NUCLEOTIDE SEQUENCE [LARGE SCALE GENOMIC DNA]</scope>
    <source>
        <strain evidence="1 2">DSM 100044</strain>
    </source>
</reference>
<keyword evidence="2" id="KW-1185">Reference proteome</keyword>
<dbReference type="RefSeq" id="WP_184054008.1">
    <property type="nucleotide sequence ID" value="NZ_JACIJK010000001.1"/>
</dbReference>
<sequence length="322" mass="34143">MVDGFHSIGNRTGSALVLLLSASLLGGAADEPTERVVRLGETMPVTVNGQTRQLRIEPAAPGLVLLTRDYANAAALKMGGMFHIAAMYTVGNERVMASTAVAKFAWGTAKADKRRIGWAARPYARGLDAVIGPAGLDAPVVRFALHAPRPGERTVSLPMAPTGSLFGSWYSLRAEVMVGIEPLQVRFDPHHRRTVANALAGQRIAAALGGRFDGPPVLEEIAFGIERPVRPMTLSRPLGIGPLPLTRLGVRTVPDLNSGGSVAGIKEAGDPDEVVDPADVVVTGKRKKKPRPGTLTLGADQLDRCSSLVFDKARKEIRLTCA</sequence>
<protein>
    <submittedName>
        <fullName evidence="1">Uncharacterized protein</fullName>
    </submittedName>
</protein>
<evidence type="ECO:0000313" key="1">
    <source>
        <dbReference type="EMBL" id="MBB5713564.1"/>
    </source>
</evidence>
<accession>A0A7W9BAR8</accession>
<name>A0A7W9BAR8_9SPHN</name>
<gene>
    <name evidence="1" type="ORF">FHS94_000383</name>
</gene>
<comment type="caution">
    <text evidence="1">The sequence shown here is derived from an EMBL/GenBank/DDBJ whole genome shotgun (WGS) entry which is preliminary data.</text>
</comment>
<dbReference type="AlphaFoldDB" id="A0A7W9BAR8"/>
<dbReference type="Proteomes" id="UP000546200">
    <property type="component" value="Unassembled WGS sequence"/>
</dbReference>
<evidence type="ECO:0000313" key="2">
    <source>
        <dbReference type="Proteomes" id="UP000546200"/>
    </source>
</evidence>